<name>A0ABS7D725_9BACL</name>
<evidence type="ECO:0000313" key="3">
    <source>
        <dbReference type="Proteomes" id="UP000812277"/>
    </source>
</evidence>
<dbReference type="RefSeq" id="WP_219872982.1">
    <property type="nucleotide sequence ID" value="NZ_JAHZIJ010000008.1"/>
</dbReference>
<feature type="domain" description="Transcription regulator PadR N-terminal" evidence="1">
    <location>
        <begin position="7"/>
        <end position="82"/>
    </location>
</feature>
<dbReference type="PANTHER" id="PTHR33169">
    <property type="entry name" value="PADR-FAMILY TRANSCRIPTIONAL REGULATOR"/>
    <property type="match status" value="1"/>
</dbReference>
<dbReference type="EMBL" id="JAHZIJ010000008">
    <property type="protein sequence ID" value="MBW7475739.1"/>
    <property type="molecule type" value="Genomic_DNA"/>
</dbReference>
<dbReference type="PANTHER" id="PTHR33169:SF14">
    <property type="entry name" value="TRANSCRIPTIONAL REGULATOR RV3488"/>
    <property type="match status" value="1"/>
</dbReference>
<evidence type="ECO:0000259" key="1">
    <source>
        <dbReference type="Pfam" id="PF03551"/>
    </source>
</evidence>
<dbReference type="InterPro" id="IPR036390">
    <property type="entry name" value="WH_DNA-bd_sf"/>
</dbReference>
<dbReference type="InterPro" id="IPR005149">
    <property type="entry name" value="Tscrpt_reg_PadR_N"/>
</dbReference>
<keyword evidence="3" id="KW-1185">Reference proteome</keyword>
<protein>
    <submittedName>
        <fullName evidence="2">PadR family transcriptional regulator</fullName>
    </submittedName>
</protein>
<organism evidence="2 3">
    <name type="scientific">Paenibacillus oenotherae</name>
    <dbReference type="NCBI Taxonomy" id="1435645"/>
    <lineage>
        <taxon>Bacteria</taxon>
        <taxon>Bacillati</taxon>
        <taxon>Bacillota</taxon>
        <taxon>Bacilli</taxon>
        <taxon>Bacillales</taxon>
        <taxon>Paenibacillaceae</taxon>
        <taxon>Paenibacillus</taxon>
    </lineage>
</organism>
<dbReference type="InterPro" id="IPR052509">
    <property type="entry name" value="Metal_resp_DNA-bind_regulator"/>
</dbReference>
<gene>
    <name evidence="2" type="ORF">K0T92_13375</name>
</gene>
<dbReference type="Pfam" id="PF03551">
    <property type="entry name" value="PadR"/>
    <property type="match status" value="1"/>
</dbReference>
<dbReference type="InterPro" id="IPR036388">
    <property type="entry name" value="WH-like_DNA-bd_sf"/>
</dbReference>
<dbReference type="Proteomes" id="UP000812277">
    <property type="component" value="Unassembled WGS sequence"/>
</dbReference>
<reference evidence="2 3" key="1">
    <citation type="submission" date="2021-07" db="EMBL/GenBank/DDBJ databases">
        <title>Paenibacillus radiodurans sp. nov., isolated from the southeastern edge of Tengger Desert.</title>
        <authorList>
            <person name="Zhang G."/>
        </authorList>
    </citation>
    <scope>NUCLEOTIDE SEQUENCE [LARGE SCALE GENOMIC DNA]</scope>
    <source>
        <strain evidence="2 3">DT7-4</strain>
    </source>
</reference>
<evidence type="ECO:0000313" key="2">
    <source>
        <dbReference type="EMBL" id="MBW7475739.1"/>
    </source>
</evidence>
<dbReference type="Gene3D" id="1.10.10.10">
    <property type="entry name" value="Winged helix-like DNA-binding domain superfamily/Winged helix DNA-binding domain"/>
    <property type="match status" value="1"/>
</dbReference>
<dbReference type="SUPFAM" id="SSF46785">
    <property type="entry name" value="Winged helix' DNA-binding domain"/>
    <property type="match status" value="1"/>
</dbReference>
<comment type="caution">
    <text evidence="2">The sequence shown here is derived from an EMBL/GenBank/DDBJ whole genome shotgun (WGS) entry which is preliminary data.</text>
</comment>
<sequence>MSLQIFILGLLSKEDHHPYSVKKMISKYTKDVLEITDGNLYYNFDFLYKKGLIQKVQDVQGDNRPSKTTYGITEEGRKALKESIYETFKHARSIQLLYSSLLFIDLVDHSRLSYMVSETILEIKKKIEWIEALHKESNENLEFDEFRRVEFADFIVMNSTESLKAELNAFERLQLLLQKQS</sequence>
<accession>A0ABS7D725</accession>
<proteinExistence type="predicted"/>